<proteinExistence type="predicted"/>
<sequence>MLSSFLSSSLKCFFPLGSAMSTFCRPPTGPLSLSAATWNVNFLEAWSLYLHLRTDPRHG</sequence>
<reference evidence="1" key="2">
    <citation type="journal article" date="2015" name="Data Brief">
        <title>Shoot transcriptome of the giant reed, Arundo donax.</title>
        <authorList>
            <person name="Barrero R.A."/>
            <person name="Guerrero F.D."/>
            <person name="Moolhuijzen P."/>
            <person name="Goolsby J.A."/>
            <person name="Tidwell J."/>
            <person name="Bellgard S.E."/>
            <person name="Bellgard M.I."/>
        </authorList>
    </citation>
    <scope>NUCLEOTIDE SEQUENCE</scope>
    <source>
        <tissue evidence="1">Shoot tissue taken approximately 20 cm above the soil surface</tissue>
    </source>
</reference>
<organism evidence="1">
    <name type="scientific">Arundo donax</name>
    <name type="common">Giant reed</name>
    <name type="synonym">Donax arundinaceus</name>
    <dbReference type="NCBI Taxonomy" id="35708"/>
    <lineage>
        <taxon>Eukaryota</taxon>
        <taxon>Viridiplantae</taxon>
        <taxon>Streptophyta</taxon>
        <taxon>Embryophyta</taxon>
        <taxon>Tracheophyta</taxon>
        <taxon>Spermatophyta</taxon>
        <taxon>Magnoliopsida</taxon>
        <taxon>Liliopsida</taxon>
        <taxon>Poales</taxon>
        <taxon>Poaceae</taxon>
        <taxon>PACMAD clade</taxon>
        <taxon>Arundinoideae</taxon>
        <taxon>Arundineae</taxon>
        <taxon>Arundo</taxon>
    </lineage>
</organism>
<reference evidence="1" key="1">
    <citation type="submission" date="2014-09" db="EMBL/GenBank/DDBJ databases">
        <authorList>
            <person name="Magalhaes I.L.F."/>
            <person name="Oliveira U."/>
            <person name="Santos F.R."/>
            <person name="Vidigal T.H.D.A."/>
            <person name="Brescovit A.D."/>
            <person name="Santos A.J."/>
        </authorList>
    </citation>
    <scope>NUCLEOTIDE SEQUENCE</scope>
    <source>
        <tissue evidence="1">Shoot tissue taken approximately 20 cm above the soil surface</tissue>
    </source>
</reference>
<dbReference type="AlphaFoldDB" id="A0A0A9AF79"/>
<protein>
    <submittedName>
        <fullName evidence="1">Uncharacterized protein</fullName>
    </submittedName>
</protein>
<dbReference type="EMBL" id="GBRH01248099">
    <property type="protein sequence ID" value="JAD49796.1"/>
    <property type="molecule type" value="Transcribed_RNA"/>
</dbReference>
<evidence type="ECO:0000313" key="1">
    <source>
        <dbReference type="EMBL" id="JAD49796.1"/>
    </source>
</evidence>
<name>A0A0A9AF79_ARUDO</name>
<accession>A0A0A9AF79</accession>